<name>A0A1M6MES3_9BACT</name>
<accession>A0A1M6MES3</accession>
<dbReference type="OrthoDB" id="187815at2"/>
<evidence type="ECO:0000313" key="2">
    <source>
        <dbReference type="Proteomes" id="UP000184510"/>
    </source>
</evidence>
<dbReference type="AlphaFoldDB" id="A0A1M6MES3"/>
<dbReference type="Proteomes" id="UP000184510">
    <property type="component" value="Unassembled WGS sequence"/>
</dbReference>
<dbReference type="EMBL" id="FQYR01000004">
    <property type="protein sequence ID" value="SHJ81856.1"/>
    <property type="molecule type" value="Genomic_DNA"/>
</dbReference>
<keyword evidence="2" id="KW-1185">Reference proteome</keyword>
<dbReference type="RefSeq" id="WP_143184272.1">
    <property type="nucleotide sequence ID" value="NZ_FQYR01000004.1"/>
</dbReference>
<organism evidence="1 2">
    <name type="scientific">Rubritalea squalenifaciens DSM 18772</name>
    <dbReference type="NCBI Taxonomy" id="1123071"/>
    <lineage>
        <taxon>Bacteria</taxon>
        <taxon>Pseudomonadati</taxon>
        <taxon>Verrucomicrobiota</taxon>
        <taxon>Verrucomicrobiia</taxon>
        <taxon>Verrucomicrobiales</taxon>
        <taxon>Rubritaleaceae</taxon>
        <taxon>Rubritalea</taxon>
    </lineage>
</organism>
<protein>
    <submittedName>
        <fullName evidence="1">Uncharacterized protein</fullName>
    </submittedName>
</protein>
<sequence>MNRILLPTLLFSSLLPLSAEEDLLNFKNNDTLHGSFNGFSAEGKLVWTNQQAEKPISFATSEIRRVIFNKGLLTKPFTHTHTVTLINGDVLPCEILSIDESKCTIRTDYAGTLQINRNQVYNCEIQPHGQQVLYQGPFVEDNWKTVAFKEEEEDESQKVWEYANFSWLNDGHTGAIINQNTELPDAFRMTFKAEMARYSNIYLAFHANLSIPERKEEDDTKVHAYTKSITENFGSCLLLRITSGVTYLSQYSFDENGAPIVTKIPTTLGSTSARYSSEDYADTHFELRVDRQKKVVSSYADGALIAQWNLSDIGYEAKGNKFGFANLNGSNRISRISNIVMTPWNGIKDSALSLQNEQRDIALLNNGTDRFSGKILKLQDNVVTLKGPYAEMEIPTDQVKSLNFATEGFAKKDEARSNDVAFRFYGSGRLTANPVSGNEEGVELEHPILGKLKLKYTYLSSIDYTPDASIIDRWNLQLK</sequence>
<evidence type="ECO:0000313" key="1">
    <source>
        <dbReference type="EMBL" id="SHJ81856.1"/>
    </source>
</evidence>
<proteinExistence type="predicted"/>
<dbReference type="STRING" id="1123071.SAMN02745181_2706"/>
<dbReference type="InParanoid" id="A0A1M6MES3"/>
<reference evidence="1 2" key="1">
    <citation type="submission" date="2016-11" db="EMBL/GenBank/DDBJ databases">
        <authorList>
            <person name="Jaros S."/>
            <person name="Januszkiewicz K."/>
            <person name="Wedrychowicz H."/>
        </authorList>
    </citation>
    <scope>NUCLEOTIDE SEQUENCE [LARGE SCALE GENOMIC DNA]</scope>
    <source>
        <strain evidence="1 2">DSM 18772</strain>
    </source>
</reference>
<gene>
    <name evidence="1" type="ORF">SAMN02745181_2706</name>
</gene>